<evidence type="ECO:0000313" key="2">
    <source>
        <dbReference type="Proteomes" id="UP000013051"/>
    </source>
</evidence>
<dbReference type="EMBL" id="AGYV01000001">
    <property type="protein sequence ID" value="ENY88340.1"/>
    <property type="molecule type" value="Genomic_DNA"/>
</dbReference>
<evidence type="ECO:0000313" key="1">
    <source>
        <dbReference type="EMBL" id="ENY88340.1"/>
    </source>
</evidence>
<dbReference type="PATRIC" id="fig|999413.4.peg.823"/>
<dbReference type="AlphaFoldDB" id="N9VCK3"/>
<sequence length="63" mass="7725">MQLFGNLFYLYRLFRFQFFLEYTAFFQLTACLFNSYLYGLSEVFILMYVCLVRYANCSQHIRS</sequence>
<organism evidence="1 2">
    <name type="scientific">[Clostridium] innocuum 2959</name>
    <dbReference type="NCBI Taxonomy" id="999413"/>
    <lineage>
        <taxon>Bacteria</taxon>
        <taxon>Bacillati</taxon>
        <taxon>Bacillota</taxon>
        <taxon>Clostridia</taxon>
        <taxon>Eubacteriales</taxon>
        <taxon>Clostridiaceae</taxon>
        <taxon>Clostridium</taxon>
    </lineage>
</organism>
<dbReference type="Proteomes" id="UP000013051">
    <property type="component" value="Unassembled WGS sequence"/>
</dbReference>
<proteinExistence type="predicted"/>
<gene>
    <name evidence="1" type="ORF">HMPREF1094_00791</name>
</gene>
<comment type="caution">
    <text evidence="1">The sequence shown here is derived from an EMBL/GenBank/DDBJ whole genome shotgun (WGS) entry which is preliminary data.</text>
</comment>
<name>N9VCK3_CLOIN</name>
<reference evidence="1 2" key="1">
    <citation type="submission" date="2013-01" db="EMBL/GenBank/DDBJ databases">
        <title>The Genome Sequence of Clostridium innocuum 2959.</title>
        <authorList>
            <consortium name="The Broad Institute Genome Sequencing Platform"/>
            <person name="Earl A."/>
            <person name="Ward D."/>
            <person name="Feldgarden M."/>
            <person name="Gevers D."/>
            <person name="Courvalin P."/>
            <person name="Lambert T."/>
            <person name="Walker B."/>
            <person name="Young S.K."/>
            <person name="Zeng Q."/>
            <person name="Gargeya S."/>
            <person name="Fitzgerald M."/>
            <person name="Haas B."/>
            <person name="Abouelleil A."/>
            <person name="Alvarado L."/>
            <person name="Arachchi H.M."/>
            <person name="Berlin A.M."/>
            <person name="Chapman S.B."/>
            <person name="Dewar J."/>
            <person name="Goldberg J."/>
            <person name="Griggs A."/>
            <person name="Gujja S."/>
            <person name="Hansen M."/>
            <person name="Howarth C."/>
            <person name="Imamovic A."/>
            <person name="Larimer J."/>
            <person name="McCowan C."/>
            <person name="Murphy C."/>
            <person name="Neiman D."/>
            <person name="Pearson M."/>
            <person name="Priest M."/>
            <person name="Roberts A."/>
            <person name="Saif S."/>
            <person name="Shea T."/>
            <person name="Sisk P."/>
            <person name="Sykes S."/>
            <person name="Wortman J."/>
            <person name="Nusbaum C."/>
            <person name="Birren B."/>
        </authorList>
    </citation>
    <scope>NUCLEOTIDE SEQUENCE [LARGE SCALE GENOMIC DNA]</scope>
    <source>
        <strain evidence="1 2">2959</strain>
    </source>
</reference>
<keyword evidence="2" id="KW-1185">Reference proteome</keyword>
<accession>N9VCK3</accession>
<dbReference type="HOGENOM" id="CLU_2877888_0_0_9"/>
<protein>
    <submittedName>
        <fullName evidence="1">Uncharacterized protein</fullName>
    </submittedName>
</protein>